<evidence type="ECO:0000313" key="6">
    <source>
        <dbReference type="Proteomes" id="UP000292003"/>
    </source>
</evidence>
<dbReference type="Proteomes" id="UP000292003">
    <property type="component" value="Unassembled WGS sequence"/>
</dbReference>
<dbReference type="PANTHER" id="PTHR33204:SF18">
    <property type="entry name" value="TRANSCRIPTIONAL REGULATORY PROTEIN"/>
    <property type="match status" value="1"/>
</dbReference>
<organism evidence="5 6">
    <name type="scientific">Amycolatopsis suaedae</name>
    <dbReference type="NCBI Taxonomy" id="2510978"/>
    <lineage>
        <taxon>Bacteria</taxon>
        <taxon>Bacillati</taxon>
        <taxon>Actinomycetota</taxon>
        <taxon>Actinomycetes</taxon>
        <taxon>Pseudonocardiales</taxon>
        <taxon>Pseudonocardiaceae</taxon>
        <taxon>Amycolatopsis</taxon>
    </lineage>
</organism>
<dbReference type="PROSITE" id="PS51118">
    <property type="entry name" value="HTH_HXLR"/>
    <property type="match status" value="1"/>
</dbReference>
<dbReference type="AlphaFoldDB" id="A0A4Q7J610"/>
<accession>A0A4Q7J610</accession>
<evidence type="ECO:0000256" key="3">
    <source>
        <dbReference type="ARBA" id="ARBA00023163"/>
    </source>
</evidence>
<dbReference type="GO" id="GO:0003677">
    <property type="term" value="F:DNA binding"/>
    <property type="evidence" value="ECO:0007669"/>
    <property type="project" value="UniProtKB-KW"/>
</dbReference>
<dbReference type="Gene3D" id="1.10.10.10">
    <property type="entry name" value="Winged helix-like DNA-binding domain superfamily/Winged helix DNA-binding domain"/>
    <property type="match status" value="1"/>
</dbReference>
<keyword evidence="6" id="KW-1185">Reference proteome</keyword>
<dbReference type="Pfam" id="PF01638">
    <property type="entry name" value="HxlR"/>
    <property type="match status" value="1"/>
</dbReference>
<keyword evidence="1" id="KW-0805">Transcription regulation</keyword>
<dbReference type="InterPro" id="IPR036388">
    <property type="entry name" value="WH-like_DNA-bd_sf"/>
</dbReference>
<keyword evidence="2" id="KW-0238">DNA-binding</keyword>
<evidence type="ECO:0000259" key="4">
    <source>
        <dbReference type="PROSITE" id="PS51118"/>
    </source>
</evidence>
<dbReference type="PANTHER" id="PTHR33204">
    <property type="entry name" value="TRANSCRIPTIONAL REGULATOR, MARR FAMILY"/>
    <property type="match status" value="1"/>
</dbReference>
<keyword evidence="3" id="KW-0804">Transcription</keyword>
<gene>
    <name evidence="5" type="ORF">EWH70_23950</name>
</gene>
<dbReference type="RefSeq" id="WP_130477737.1">
    <property type="nucleotide sequence ID" value="NZ_SFCC01000012.1"/>
</dbReference>
<dbReference type="EMBL" id="SFCC01000012">
    <property type="protein sequence ID" value="RZQ61434.1"/>
    <property type="molecule type" value="Genomic_DNA"/>
</dbReference>
<evidence type="ECO:0000313" key="5">
    <source>
        <dbReference type="EMBL" id="RZQ61434.1"/>
    </source>
</evidence>
<reference evidence="5 6" key="1">
    <citation type="submission" date="2019-02" db="EMBL/GenBank/DDBJ databases">
        <title>Draft genome sequence of Amycolatopsis sp. 8-3EHSu isolated from roots of Suaeda maritima.</title>
        <authorList>
            <person name="Duangmal K."/>
            <person name="Chantavorakit T."/>
        </authorList>
    </citation>
    <scope>NUCLEOTIDE SEQUENCE [LARGE SCALE GENOMIC DNA]</scope>
    <source>
        <strain evidence="5 6">8-3EHSu</strain>
    </source>
</reference>
<evidence type="ECO:0000256" key="2">
    <source>
        <dbReference type="ARBA" id="ARBA00023125"/>
    </source>
</evidence>
<feature type="domain" description="HTH hxlR-type" evidence="4">
    <location>
        <begin position="8"/>
        <end position="107"/>
    </location>
</feature>
<evidence type="ECO:0000256" key="1">
    <source>
        <dbReference type="ARBA" id="ARBA00023015"/>
    </source>
</evidence>
<comment type="caution">
    <text evidence="5">The sequence shown here is derived from an EMBL/GenBank/DDBJ whole genome shotgun (WGS) entry which is preliminary data.</text>
</comment>
<dbReference type="OrthoDB" id="9792527at2"/>
<proteinExistence type="predicted"/>
<protein>
    <submittedName>
        <fullName evidence="5">Transcriptional regulator</fullName>
    </submittedName>
</protein>
<name>A0A4Q7J610_9PSEU</name>
<dbReference type="InterPro" id="IPR002577">
    <property type="entry name" value="HTH_HxlR"/>
</dbReference>
<dbReference type="InterPro" id="IPR036390">
    <property type="entry name" value="WH_DNA-bd_sf"/>
</dbReference>
<dbReference type="SUPFAM" id="SSF46785">
    <property type="entry name" value="Winged helix' DNA-binding domain"/>
    <property type="match status" value="1"/>
</dbReference>
<sequence length="218" mass="23647">MRSYGHYCAVAKALDVIGDRWTLLVIRELFLQGGCRHADLMAGLPGIATNLLGDRLRKLEANGLVRREAAAPPVAATLYHLTDAGRDLQPVLRALGHFGARYMPSPTGDEEFRSHWVAFPVSELLDDADPGGPQVVFEIRTGDRPTFVELADGEMRTTFTAPRSPDLVLDGPAPLVLGVLTGQLTVTNARRMGLRTEGSTAPLRRLRYLVPAGPEAQA</sequence>